<dbReference type="Proteomes" id="UP001165289">
    <property type="component" value="Unassembled WGS sequence"/>
</dbReference>
<evidence type="ECO:0000256" key="1">
    <source>
        <dbReference type="SAM" id="Coils"/>
    </source>
</evidence>
<keyword evidence="2" id="KW-0472">Membrane</keyword>
<accession>A0AAV7KA58</accession>
<keyword evidence="1" id="KW-0175">Coiled coil</keyword>
<feature type="coiled-coil region" evidence="1">
    <location>
        <begin position="368"/>
        <end position="573"/>
    </location>
</feature>
<keyword evidence="4" id="KW-1185">Reference proteome</keyword>
<dbReference type="EMBL" id="JAKMXF010000111">
    <property type="protein sequence ID" value="KAI6657519.1"/>
    <property type="molecule type" value="Genomic_DNA"/>
</dbReference>
<feature type="coiled-coil region" evidence="1">
    <location>
        <begin position="66"/>
        <end position="93"/>
    </location>
</feature>
<feature type="transmembrane region" description="Helical" evidence="2">
    <location>
        <begin position="698"/>
        <end position="718"/>
    </location>
</feature>
<keyword evidence="2" id="KW-1133">Transmembrane helix</keyword>
<evidence type="ECO:0000313" key="3">
    <source>
        <dbReference type="EMBL" id="KAI6657519.1"/>
    </source>
</evidence>
<comment type="caution">
    <text evidence="3">The sequence shown here is derived from an EMBL/GenBank/DDBJ whole genome shotgun (WGS) entry which is preliminary data.</text>
</comment>
<feature type="coiled-coil region" evidence="1">
    <location>
        <begin position="10"/>
        <end position="37"/>
    </location>
</feature>
<keyword evidence="2" id="KW-0812">Transmembrane</keyword>
<gene>
    <name evidence="3" type="ORF">LOD99_264</name>
</gene>
<organism evidence="3 4">
    <name type="scientific">Oopsacas minuta</name>
    <dbReference type="NCBI Taxonomy" id="111878"/>
    <lineage>
        <taxon>Eukaryota</taxon>
        <taxon>Metazoa</taxon>
        <taxon>Porifera</taxon>
        <taxon>Hexactinellida</taxon>
        <taxon>Hexasterophora</taxon>
        <taxon>Lyssacinosida</taxon>
        <taxon>Leucopsacidae</taxon>
        <taxon>Oopsacas</taxon>
    </lineage>
</organism>
<evidence type="ECO:0000313" key="4">
    <source>
        <dbReference type="Proteomes" id="UP001165289"/>
    </source>
</evidence>
<evidence type="ECO:0000256" key="2">
    <source>
        <dbReference type="SAM" id="Phobius"/>
    </source>
</evidence>
<feature type="coiled-coil region" evidence="1">
    <location>
        <begin position="136"/>
        <end position="321"/>
    </location>
</feature>
<sequence length="719" mass="82808">MNILQDTDIEIEMESQLRQLEKENQTLTNELERRTKELFDVRQDNSSQSKLNQNLDEGMSILQLQVETDSKQIENLNNSISSLTKDKSDQEYQLALQSEQLTSLKQQLAFDCTELDNLNILVKSLRDDNDIICDHNSSVQSELEQIVDQLKDANNNNKRLNDQLAERARDLLLSQQNNATQLEKISLLESELQQKERLEVESLREASFSSERVEKQLSSARKDRDQYKSKISELKSSIESLNTEKNDIQSALDLATQSVNDSKLNLDSAKTNYNQLKLELDKVCSEKDKLTSRLTTIQDELSQLRHQLDRKDTELNSLLKTTETASSEMNLLHQGVTSKENECRALKEHNIMLKEDAKRMQGGFDSALELIQNKLDKSEQRVSELEVINKDRESVTNNIRGERAITEANNTQLQEQLNVLRENQQNQIALQPENERLHKLTSEQSAQLNSTQNELERLQQENIVLRSSQENTLSGVQEQEVKSLQLSQGMAHLSRENEKSNRKLSEVNRMLEEVEFERDQLKQENTNINDYITKLQTLQRRHDQVVSELSTVKDHLSVERENWQKERAELVSQQPVEPLLATIPVSPEHVEVPAATTYYITQLEERLQNVGYTHGQELQRLRDTLEQEKLKSSQLEVALNKSSPSDGLPLPATAISEDFSCLNQSTLGDCVTVLRNQLMRWKANPKITMTRFFKSRPLPQLLVMVYFICLHFLVLFSLL</sequence>
<reference evidence="3 4" key="1">
    <citation type="journal article" date="2023" name="BMC Biol.">
        <title>The compact genome of the sponge Oopsacas minuta (Hexactinellida) is lacking key metazoan core genes.</title>
        <authorList>
            <person name="Santini S."/>
            <person name="Schenkelaars Q."/>
            <person name="Jourda C."/>
            <person name="Duchesne M."/>
            <person name="Belahbib H."/>
            <person name="Rocher C."/>
            <person name="Selva M."/>
            <person name="Riesgo A."/>
            <person name="Vervoort M."/>
            <person name="Leys S.P."/>
            <person name="Kodjabachian L."/>
            <person name="Le Bivic A."/>
            <person name="Borchiellini C."/>
            <person name="Claverie J.M."/>
            <person name="Renard E."/>
        </authorList>
    </citation>
    <scope>NUCLEOTIDE SEQUENCE [LARGE SCALE GENOMIC DNA]</scope>
    <source>
        <strain evidence="3">SPO-2</strain>
    </source>
</reference>
<name>A0AAV7KA58_9METZ</name>
<dbReference type="Gene3D" id="1.10.287.1490">
    <property type="match status" value="1"/>
</dbReference>
<proteinExistence type="predicted"/>
<dbReference type="AlphaFoldDB" id="A0AAV7KA58"/>
<protein>
    <submittedName>
        <fullName evidence="3">Leucine-rich repeat-containing protein</fullName>
    </submittedName>
</protein>